<dbReference type="Gramene" id="NC10G0144300.1">
    <property type="protein sequence ID" value="NC10G0144300.1:cds"/>
    <property type="gene ID" value="NC10G0144300"/>
</dbReference>
<dbReference type="EMBL" id="LR721775">
    <property type="protein sequence ID" value="VVV56726.1"/>
    <property type="molecule type" value="Genomic_DNA"/>
</dbReference>
<feature type="region of interest" description="Disordered" evidence="1">
    <location>
        <begin position="1"/>
        <end position="60"/>
    </location>
</feature>
<reference evidence="2" key="1">
    <citation type="submission" date="2019-09" db="EMBL/GenBank/DDBJ databases">
        <authorList>
            <person name="Zhang L."/>
        </authorList>
    </citation>
    <scope>NUCLEOTIDE SEQUENCE</scope>
</reference>
<gene>
    <name evidence="2" type="ORF">NYM_LOCUS4515</name>
</gene>
<evidence type="ECO:0000313" key="2">
    <source>
        <dbReference type="EMBL" id="VVV56726.1"/>
    </source>
</evidence>
<organism evidence="2">
    <name type="scientific">Nymphaea colorata</name>
    <name type="common">pocket water lily</name>
    <dbReference type="NCBI Taxonomy" id="210225"/>
    <lineage>
        <taxon>Eukaryota</taxon>
        <taxon>Viridiplantae</taxon>
        <taxon>Streptophyta</taxon>
        <taxon>Embryophyta</taxon>
        <taxon>Tracheophyta</taxon>
        <taxon>Spermatophyta</taxon>
        <taxon>Magnoliopsida</taxon>
        <taxon>Nymphaeales</taxon>
        <taxon>Nymphaeaceae</taxon>
        <taxon>Nymphaea</taxon>
    </lineage>
</organism>
<accession>A0A5K0WTX2</accession>
<sequence>MDPGPITCDADAPRNPDPMPHHAHGPSLLEFPKQKRTTEVGGNVAGSQSPPRRLAHPPVPVTGCWVTTSSGRKRVSTRC</sequence>
<evidence type="ECO:0000256" key="1">
    <source>
        <dbReference type="SAM" id="MobiDB-lite"/>
    </source>
</evidence>
<name>A0A5K0WTX2_9MAGN</name>
<proteinExistence type="predicted"/>
<dbReference type="AlphaFoldDB" id="A0A5K0WTX2"/>
<protein>
    <submittedName>
        <fullName evidence="2">Uncharacterized protein</fullName>
    </submittedName>
</protein>